<evidence type="ECO:0000313" key="2">
    <source>
        <dbReference type="EMBL" id="KAF2667763.1"/>
    </source>
</evidence>
<organism evidence="2 3">
    <name type="scientific">Microthyrium microscopicum</name>
    <dbReference type="NCBI Taxonomy" id="703497"/>
    <lineage>
        <taxon>Eukaryota</taxon>
        <taxon>Fungi</taxon>
        <taxon>Dikarya</taxon>
        <taxon>Ascomycota</taxon>
        <taxon>Pezizomycotina</taxon>
        <taxon>Dothideomycetes</taxon>
        <taxon>Dothideomycetes incertae sedis</taxon>
        <taxon>Microthyriales</taxon>
        <taxon>Microthyriaceae</taxon>
        <taxon>Microthyrium</taxon>
    </lineage>
</organism>
<dbReference type="AlphaFoldDB" id="A0A6A6U8Y8"/>
<gene>
    <name evidence="2" type="ORF">BT63DRAFT_457065</name>
</gene>
<dbReference type="Proteomes" id="UP000799302">
    <property type="component" value="Unassembled WGS sequence"/>
</dbReference>
<reference evidence="2" key="1">
    <citation type="journal article" date="2020" name="Stud. Mycol.">
        <title>101 Dothideomycetes genomes: a test case for predicting lifestyles and emergence of pathogens.</title>
        <authorList>
            <person name="Haridas S."/>
            <person name="Albert R."/>
            <person name="Binder M."/>
            <person name="Bloem J."/>
            <person name="Labutti K."/>
            <person name="Salamov A."/>
            <person name="Andreopoulos B."/>
            <person name="Baker S."/>
            <person name="Barry K."/>
            <person name="Bills G."/>
            <person name="Bluhm B."/>
            <person name="Cannon C."/>
            <person name="Castanera R."/>
            <person name="Culley D."/>
            <person name="Daum C."/>
            <person name="Ezra D."/>
            <person name="Gonzalez J."/>
            <person name="Henrissat B."/>
            <person name="Kuo A."/>
            <person name="Liang C."/>
            <person name="Lipzen A."/>
            <person name="Lutzoni F."/>
            <person name="Magnuson J."/>
            <person name="Mondo S."/>
            <person name="Nolan M."/>
            <person name="Ohm R."/>
            <person name="Pangilinan J."/>
            <person name="Park H.-J."/>
            <person name="Ramirez L."/>
            <person name="Alfaro M."/>
            <person name="Sun H."/>
            <person name="Tritt A."/>
            <person name="Yoshinaga Y."/>
            <person name="Zwiers L.-H."/>
            <person name="Turgeon B."/>
            <person name="Goodwin S."/>
            <person name="Spatafora J."/>
            <person name="Crous P."/>
            <person name="Grigoriev I."/>
        </authorList>
    </citation>
    <scope>NUCLEOTIDE SEQUENCE</scope>
    <source>
        <strain evidence="2">CBS 115976</strain>
    </source>
</reference>
<feature type="region of interest" description="Disordered" evidence="1">
    <location>
        <begin position="96"/>
        <end position="204"/>
    </location>
</feature>
<dbReference type="EMBL" id="MU004237">
    <property type="protein sequence ID" value="KAF2667763.1"/>
    <property type="molecule type" value="Genomic_DNA"/>
</dbReference>
<protein>
    <submittedName>
        <fullName evidence="2">Uncharacterized protein</fullName>
    </submittedName>
</protein>
<evidence type="ECO:0000313" key="3">
    <source>
        <dbReference type="Proteomes" id="UP000799302"/>
    </source>
</evidence>
<feature type="compositionally biased region" description="Basic and acidic residues" evidence="1">
    <location>
        <begin position="97"/>
        <end position="119"/>
    </location>
</feature>
<accession>A0A6A6U8Y8</accession>
<feature type="compositionally biased region" description="Basic and acidic residues" evidence="1">
    <location>
        <begin position="137"/>
        <end position="147"/>
    </location>
</feature>
<sequence length="314" mass="36420">MAYCHLYWRKSSSKDGFQAFVESKTGIKFKQMFRSDLHHQNITGFEERAKLITGELTEDEINELNARFNVAVSNESKCVIRDIDALEGLAKLAPGKSDSHYKTLQRESHEKNIREEITRKKNKPKPKTELEMLFESNIKRKAADNHSDSLPIKKSRQTAEPSLSTPAKSSIDTEPCETEIPRSTRKPQFQKGKPGDSYEPWDDDDDLKNVGKRMHFRPGDDSTIKPKLFTWMAKKHVYTYEFLTTNNKLKTEDIKFHGARMDHGRGLTWEQLKKAKKDPERRIAIVDRFIMIGYLNAPDAPEHVRLAREKYQHT</sequence>
<feature type="compositionally biased region" description="Polar residues" evidence="1">
    <location>
        <begin position="158"/>
        <end position="172"/>
    </location>
</feature>
<keyword evidence="3" id="KW-1185">Reference proteome</keyword>
<proteinExistence type="predicted"/>
<name>A0A6A6U8Y8_9PEZI</name>
<evidence type="ECO:0000256" key="1">
    <source>
        <dbReference type="SAM" id="MobiDB-lite"/>
    </source>
</evidence>